<dbReference type="FunFam" id="1.10.8.10:FF:000001">
    <property type="entry name" value="Elongation factor Ts"/>
    <property type="match status" value="1"/>
</dbReference>
<dbReference type="PROSITE" id="PS01127">
    <property type="entry name" value="EF_TS_2"/>
    <property type="match status" value="1"/>
</dbReference>
<sequence>MTITAQAVKELRDQTGAGMMNCKKALTETGGDLQEAIKFLRTKGLAAASKKAHRAASDGAVVVNGDDSAMVVLELNCETDFVARNPEFVSFAEALAEQALSSRAADVDALKTQAFAGDPEHTVEEAISQKVATIGENVVLNRLTRIEAAEGNGLNSYIHGGGKIGVVVEGSGGVSAEALHDVALHVAASEPRFVNRDEVTEDLLATEREIALKQAMEAGKPEEIAKKIVEGKMEKFFVQEVLLEQPFAKESDKSVKQYLEESAGKDATIVQFVRFKLGEGSDE</sequence>
<feature type="region of interest" description="Involved in Mg(2+) ion dislocation from EF-Tu" evidence="5">
    <location>
        <begin position="79"/>
        <end position="82"/>
    </location>
</feature>
<dbReference type="SUPFAM" id="SSF54713">
    <property type="entry name" value="Elongation factor Ts (EF-Ts), dimerisation domain"/>
    <property type="match status" value="2"/>
</dbReference>
<dbReference type="Gene3D" id="1.10.286.20">
    <property type="match status" value="1"/>
</dbReference>
<evidence type="ECO:0000313" key="9">
    <source>
        <dbReference type="EMBL" id="MBD3869805.1"/>
    </source>
</evidence>
<comment type="caution">
    <text evidence="9">The sequence shown here is derived from an EMBL/GenBank/DDBJ whole genome shotgun (WGS) entry which is preliminary data.</text>
</comment>
<proteinExistence type="inferred from homology"/>
<accession>A0A8J6Y3K0</accession>
<name>A0A8J6Y3K0_9BACT</name>
<gene>
    <name evidence="5" type="primary">tsf</name>
    <name evidence="9" type="ORF">IFJ97_00425</name>
</gene>
<dbReference type="InterPro" id="IPR009060">
    <property type="entry name" value="UBA-like_sf"/>
</dbReference>
<evidence type="ECO:0000256" key="4">
    <source>
        <dbReference type="ARBA" id="ARBA00022917"/>
    </source>
</evidence>
<evidence type="ECO:0000256" key="1">
    <source>
        <dbReference type="ARBA" id="ARBA00005532"/>
    </source>
</evidence>
<comment type="similarity">
    <text evidence="1 5 6">Belongs to the EF-Ts family.</text>
</comment>
<dbReference type="Gene3D" id="1.10.8.10">
    <property type="entry name" value="DNA helicase RuvA subunit, C-terminal domain"/>
    <property type="match status" value="1"/>
</dbReference>
<dbReference type="CDD" id="cd14275">
    <property type="entry name" value="UBA_EF-Ts"/>
    <property type="match status" value="1"/>
</dbReference>
<dbReference type="InterPro" id="IPR014039">
    <property type="entry name" value="Transl_elong_EFTs/EF1B_dimer"/>
</dbReference>
<dbReference type="Proteomes" id="UP000598633">
    <property type="component" value="Unassembled WGS sequence"/>
</dbReference>
<evidence type="ECO:0000256" key="3">
    <source>
        <dbReference type="ARBA" id="ARBA00022768"/>
    </source>
</evidence>
<dbReference type="InterPro" id="IPR018101">
    <property type="entry name" value="Transl_elong_Ts_CS"/>
</dbReference>
<dbReference type="HAMAP" id="MF_00050">
    <property type="entry name" value="EF_Ts"/>
    <property type="match status" value="1"/>
</dbReference>
<evidence type="ECO:0000256" key="5">
    <source>
        <dbReference type="HAMAP-Rule" id="MF_00050"/>
    </source>
</evidence>
<dbReference type="SUPFAM" id="SSF46934">
    <property type="entry name" value="UBA-like"/>
    <property type="match status" value="1"/>
</dbReference>
<evidence type="ECO:0000313" key="10">
    <source>
        <dbReference type="Proteomes" id="UP000598633"/>
    </source>
</evidence>
<dbReference type="InterPro" id="IPR001816">
    <property type="entry name" value="Transl_elong_EFTs/EF1B"/>
</dbReference>
<evidence type="ECO:0000256" key="6">
    <source>
        <dbReference type="RuleBase" id="RU000642"/>
    </source>
</evidence>
<keyword evidence="5" id="KW-0963">Cytoplasm</keyword>
<reference evidence="9 10" key="1">
    <citation type="submission" date="2020-08" db="EMBL/GenBank/DDBJ databases">
        <title>Acidobacteriota in marine sediments use diverse sulfur dissimilation pathways.</title>
        <authorList>
            <person name="Wasmund K."/>
        </authorList>
    </citation>
    <scope>NUCLEOTIDE SEQUENCE [LARGE SCALE GENOMIC DNA]</scope>
    <source>
        <strain evidence="9">MAG AM3-A</strain>
    </source>
</reference>
<evidence type="ECO:0000259" key="8">
    <source>
        <dbReference type="Pfam" id="PF00889"/>
    </source>
</evidence>
<dbReference type="GO" id="GO:0005737">
    <property type="term" value="C:cytoplasm"/>
    <property type="evidence" value="ECO:0007669"/>
    <property type="project" value="UniProtKB-SubCell"/>
</dbReference>
<comment type="subcellular location">
    <subcellularLocation>
        <location evidence="5 7">Cytoplasm</location>
    </subcellularLocation>
</comment>
<organism evidence="9 10">
    <name type="scientific">Candidatus Sulfomarinibacter kjeldsenii</name>
    <dbReference type="NCBI Taxonomy" id="2885994"/>
    <lineage>
        <taxon>Bacteria</taxon>
        <taxon>Pseudomonadati</taxon>
        <taxon>Acidobacteriota</taxon>
        <taxon>Thermoanaerobaculia</taxon>
        <taxon>Thermoanaerobaculales</taxon>
        <taxon>Candidatus Sulfomarinibacteraceae</taxon>
        <taxon>Candidatus Sulfomarinibacter</taxon>
    </lineage>
</organism>
<feature type="domain" description="Translation elongation factor EFTs/EF1B dimerisation" evidence="8">
    <location>
        <begin position="71"/>
        <end position="279"/>
    </location>
</feature>
<keyword evidence="3 5" id="KW-0251">Elongation factor</keyword>
<comment type="function">
    <text evidence="5 6">Associates with the EF-Tu.GDP complex and induces the exchange of GDP to GTP. It remains bound to the aminoacyl-tRNA.EF-Tu.GTP complex up to the GTP hydrolysis stage on the ribosome.</text>
</comment>
<dbReference type="EMBL" id="JACXWA010000007">
    <property type="protein sequence ID" value="MBD3869805.1"/>
    <property type="molecule type" value="Genomic_DNA"/>
</dbReference>
<keyword evidence="4 5" id="KW-0648">Protein biosynthesis</keyword>
<dbReference type="NCBIfam" id="TIGR00116">
    <property type="entry name" value="tsf"/>
    <property type="match status" value="1"/>
</dbReference>
<evidence type="ECO:0000256" key="7">
    <source>
        <dbReference type="RuleBase" id="RU000643"/>
    </source>
</evidence>
<dbReference type="GO" id="GO:0003746">
    <property type="term" value="F:translation elongation factor activity"/>
    <property type="evidence" value="ECO:0007669"/>
    <property type="project" value="UniProtKB-UniRule"/>
</dbReference>
<dbReference type="Gene3D" id="3.30.479.20">
    <property type="entry name" value="Elongation factor Ts, dimerisation domain"/>
    <property type="match status" value="2"/>
</dbReference>
<dbReference type="PANTHER" id="PTHR11741">
    <property type="entry name" value="ELONGATION FACTOR TS"/>
    <property type="match status" value="1"/>
</dbReference>
<evidence type="ECO:0000256" key="2">
    <source>
        <dbReference type="ARBA" id="ARBA00016956"/>
    </source>
</evidence>
<dbReference type="AlphaFoldDB" id="A0A8J6Y3K0"/>
<dbReference type="PROSITE" id="PS01126">
    <property type="entry name" value="EF_TS_1"/>
    <property type="match status" value="1"/>
</dbReference>
<dbReference type="PANTHER" id="PTHR11741:SF0">
    <property type="entry name" value="ELONGATION FACTOR TS, MITOCHONDRIAL"/>
    <property type="match status" value="1"/>
</dbReference>
<dbReference type="FunFam" id="1.10.286.20:FF:000001">
    <property type="entry name" value="Elongation factor Ts"/>
    <property type="match status" value="1"/>
</dbReference>
<protein>
    <recommendedName>
        <fullName evidence="2 5">Elongation factor Ts</fullName>
        <shortName evidence="5">EF-Ts</shortName>
    </recommendedName>
</protein>
<dbReference type="Pfam" id="PF00889">
    <property type="entry name" value="EF_TS"/>
    <property type="match status" value="1"/>
</dbReference>
<dbReference type="InterPro" id="IPR036402">
    <property type="entry name" value="EF-Ts_dimer_sf"/>
</dbReference>